<keyword evidence="6" id="KW-1185">Reference proteome</keyword>
<dbReference type="EMBL" id="JAUSSY010000004">
    <property type="protein sequence ID" value="MDQ0118112.1"/>
    <property type="molecule type" value="Genomic_DNA"/>
</dbReference>
<organism evidence="5 6">
    <name type="scientific">Pseudarthrobacter defluvii</name>
    <dbReference type="NCBI Taxonomy" id="410837"/>
    <lineage>
        <taxon>Bacteria</taxon>
        <taxon>Bacillati</taxon>
        <taxon>Actinomycetota</taxon>
        <taxon>Actinomycetes</taxon>
        <taxon>Micrococcales</taxon>
        <taxon>Micrococcaceae</taxon>
        <taxon>Pseudarthrobacter</taxon>
    </lineage>
</organism>
<dbReference type="RefSeq" id="WP_307488979.1">
    <property type="nucleotide sequence ID" value="NZ_JAUSSY010000004.1"/>
</dbReference>
<name>A0ABT9UEQ9_9MICC</name>
<dbReference type="InterPro" id="IPR003593">
    <property type="entry name" value="AAA+_ATPase"/>
</dbReference>
<dbReference type="Proteomes" id="UP001226389">
    <property type="component" value="Unassembled WGS sequence"/>
</dbReference>
<dbReference type="Gene3D" id="3.40.50.300">
    <property type="entry name" value="P-loop containing nucleotide triphosphate hydrolases"/>
    <property type="match status" value="1"/>
</dbReference>
<reference evidence="5 6" key="1">
    <citation type="submission" date="2023-07" db="EMBL/GenBank/DDBJ databases">
        <title>Sorghum-associated microbial communities from plants grown in Nebraska, USA.</title>
        <authorList>
            <person name="Schachtman D."/>
        </authorList>
    </citation>
    <scope>NUCLEOTIDE SEQUENCE [LARGE SCALE GENOMIC DNA]</scope>
    <source>
        <strain evidence="5 6">DS994</strain>
    </source>
</reference>
<evidence type="ECO:0000256" key="1">
    <source>
        <dbReference type="ARBA" id="ARBA00022741"/>
    </source>
</evidence>
<sequence length="462" mass="49188">MPWVMDLSGRQAWASEAIETLRAAHVPLQLADAPETAATAGIIFAAAQSQDLVSALGMAEYGRCRVLVFGPPDGRLKPWPVLEAGAAECMAWHGQVEPVAAWLQRIEDVETVIDSVPVRDKLAGQSPALRSALRDLVVAAKFGNAPILIQGETGTGKELAARVAHAVSSQRGNLVVVDCTTIVPTLMGSELFGHERGAFTGAVSVRTGACSGADQGSLFLDEVGELPLELQPELLRVVQEGTYKRVGGDRWLHSKFRLICATNRDLAREVSAGSFRTDLYHRIAASVVTMPPLRDRLEDILCLFARFCREATGARTDPDVDPAVQDVLLRRSYPGNLRDLRQLAFRIAARHVGPGAITPGDLPREDRPQAGHPGADQGQNAYDGGPAGAVDPLAVDPLTRAVAWAVDAGLGLRDIKERAAEAAVAVAVERSGGNVHSAATMLGLTDRAVQQRQARRTDTGGA</sequence>
<dbReference type="PROSITE" id="PS50045">
    <property type="entry name" value="SIGMA54_INTERACT_4"/>
    <property type="match status" value="1"/>
</dbReference>
<evidence type="ECO:0000313" key="6">
    <source>
        <dbReference type="Proteomes" id="UP001226389"/>
    </source>
</evidence>
<dbReference type="Pfam" id="PF25601">
    <property type="entry name" value="AAA_lid_14"/>
    <property type="match status" value="1"/>
</dbReference>
<dbReference type="Pfam" id="PF00158">
    <property type="entry name" value="Sigma54_activat"/>
    <property type="match status" value="1"/>
</dbReference>
<dbReference type="InterPro" id="IPR027417">
    <property type="entry name" value="P-loop_NTPase"/>
</dbReference>
<evidence type="ECO:0000313" key="5">
    <source>
        <dbReference type="EMBL" id="MDQ0118112.1"/>
    </source>
</evidence>
<evidence type="ECO:0000259" key="4">
    <source>
        <dbReference type="PROSITE" id="PS50045"/>
    </source>
</evidence>
<dbReference type="Gene3D" id="1.10.8.60">
    <property type="match status" value="1"/>
</dbReference>
<keyword evidence="1" id="KW-0547">Nucleotide-binding</keyword>
<dbReference type="SUPFAM" id="SSF52540">
    <property type="entry name" value="P-loop containing nucleoside triphosphate hydrolases"/>
    <property type="match status" value="1"/>
</dbReference>
<gene>
    <name evidence="5" type="ORF">J2T22_001289</name>
</gene>
<dbReference type="InterPro" id="IPR058031">
    <property type="entry name" value="AAA_lid_NorR"/>
</dbReference>
<protein>
    <submittedName>
        <fullName evidence="5">Transcriptional regulator with GAF, ATPase, and Fis domain</fullName>
    </submittedName>
</protein>
<dbReference type="CDD" id="cd00009">
    <property type="entry name" value="AAA"/>
    <property type="match status" value="1"/>
</dbReference>
<evidence type="ECO:0000256" key="3">
    <source>
        <dbReference type="SAM" id="MobiDB-lite"/>
    </source>
</evidence>
<comment type="caution">
    <text evidence="5">The sequence shown here is derived from an EMBL/GenBank/DDBJ whole genome shotgun (WGS) entry which is preliminary data.</text>
</comment>
<dbReference type="PANTHER" id="PTHR32071">
    <property type="entry name" value="TRANSCRIPTIONAL REGULATORY PROTEIN"/>
    <property type="match status" value="1"/>
</dbReference>
<evidence type="ECO:0000256" key="2">
    <source>
        <dbReference type="ARBA" id="ARBA00022840"/>
    </source>
</evidence>
<feature type="region of interest" description="Disordered" evidence="3">
    <location>
        <begin position="356"/>
        <end position="388"/>
    </location>
</feature>
<keyword evidence="2" id="KW-0067">ATP-binding</keyword>
<dbReference type="PANTHER" id="PTHR32071:SF13">
    <property type="entry name" value="RESPONSE REGULATOR HSFA"/>
    <property type="match status" value="1"/>
</dbReference>
<proteinExistence type="predicted"/>
<feature type="domain" description="Sigma-54 factor interaction" evidence="4">
    <location>
        <begin position="122"/>
        <end position="349"/>
    </location>
</feature>
<dbReference type="InterPro" id="IPR002078">
    <property type="entry name" value="Sigma_54_int"/>
</dbReference>
<accession>A0ABT9UEQ9</accession>
<dbReference type="SMART" id="SM00382">
    <property type="entry name" value="AAA"/>
    <property type="match status" value="1"/>
</dbReference>